<dbReference type="Pfam" id="PF00732">
    <property type="entry name" value="GMC_oxred_N"/>
    <property type="match status" value="1"/>
</dbReference>
<dbReference type="Pfam" id="PF05199">
    <property type="entry name" value="GMC_oxred_C"/>
    <property type="match status" value="2"/>
</dbReference>
<evidence type="ECO:0000259" key="4">
    <source>
        <dbReference type="PROSITE" id="PS00623"/>
    </source>
</evidence>
<dbReference type="PANTHER" id="PTHR11552:SF119">
    <property type="entry name" value="GLUCOSE-METHANOL-CHOLINE OXIDOREDUCTASE N-TERMINAL DOMAIN-CONTAINING PROTEIN"/>
    <property type="match status" value="1"/>
</dbReference>
<dbReference type="AlphaFoldDB" id="Q2UNA0"/>
<keyword evidence="7" id="KW-1185">Reference proteome</keyword>
<comment type="cofactor">
    <cofactor evidence="2">
        <name>FAD</name>
        <dbReference type="ChEBI" id="CHEBI:57692"/>
    </cofactor>
</comment>
<dbReference type="Gene3D" id="3.50.50.60">
    <property type="entry name" value="FAD/NAD(P)-binding domain"/>
    <property type="match status" value="2"/>
</dbReference>
<dbReference type="PROSITE" id="PS00623">
    <property type="entry name" value="GMC_OXRED_1"/>
    <property type="match status" value="1"/>
</dbReference>
<dbReference type="STRING" id="510516.Q2UNA0"/>
<dbReference type="InterPro" id="IPR012132">
    <property type="entry name" value="GMC_OxRdtase"/>
</dbReference>
<feature type="domain" description="Glucose-methanol-choline oxidoreductase N-terminal" evidence="4">
    <location>
        <begin position="87"/>
        <end position="110"/>
    </location>
</feature>
<proteinExistence type="inferred from homology"/>
<dbReference type="PIRSF" id="PIRSF000137">
    <property type="entry name" value="Alcohol_oxidase"/>
    <property type="match status" value="1"/>
</dbReference>
<evidence type="ECO:0000256" key="1">
    <source>
        <dbReference type="ARBA" id="ARBA00010790"/>
    </source>
</evidence>
<reference evidence="6 7" key="1">
    <citation type="journal article" date="2005" name="Nature">
        <title>Genome sequencing and analysis of Aspergillus oryzae.</title>
        <authorList>
            <person name="Machida M."/>
            <person name="Asai K."/>
            <person name="Sano M."/>
            <person name="Tanaka T."/>
            <person name="Kumagai T."/>
            <person name="Terai G."/>
            <person name="Kusumoto K."/>
            <person name="Arima T."/>
            <person name="Akita O."/>
            <person name="Kashiwagi Y."/>
            <person name="Abe K."/>
            <person name="Gomi K."/>
            <person name="Horiuchi H."/>
            <person name="Kitamoto K."/>
            <person name="Kobayashi T."/>
            <person name="Takeuchi M."/>
            <person name="Denning D.W."/>
            <person name="Galagan J.E."/>
            <person name="Nierman W.C."/>
            <person name="Yu J."/>
            <person name="Archer D.B."/>
            <person name="Bennett J.W."/>
            <person name="Bhatnagar D."/>
            <person name="Cleveland T.E."/>
            <person name="Fedorova N.D."/>
            <person name="Gotoh O."/>
            <person name="Horikawa H."/>
            <person name="Hosoyama A."/>
            <person name="Ichinomiya M."/>
            <person name="Igarashi R."/>
            <person name="Iwashita K."/>
            <person name="Juvvadi P.R."/>
            <person name="Kato M."/>
            <person name="Kato Y."/>
            <person name="Kin T."/>
            <person name="Kokubun A."/>
            <person name="Maeda H."/>
            <person name="Maeyama N."/>
            <person name="Maruyama J."/>
            <person name="Nagasaki H."/>
            <person name="Nakajima T."/>
            <person name="Oda K."/>
            <person name="Okada K."/>
            <person name="Paulsen I."/>
            <person name="Sakamoto K."/>
            <person name="Sawano T."/>
            <person name="Takahashi M."/>
            <person name="Takase K."/>
            <person name="Terabayashi Y."/>
            <person name="Wortman J."/>
            <person name="Yamada O."/>
            <person name="Yamagata Y."/>
            <person name="Anazawa H."/>
            <person name="Hata Y."/>
            <person name="Koide Y."/>
            <person name="Komori T."/>
            <person name="Koyama Y."/>
            <person name="Minetoki T."/>
            <person name="Suharnan S."/>
            <person name="Tanaka A."/>
            <person name="Isono K."/>
            <person name="Kuhara S."/>
            <person name="Ogasawara N."/>
            <person name="Kikuchi H."/>
        </authorList>
    </citation>
    <scope>NUCLEOTIDE SEQUENCE [LARGE SCALE GENOMIC DNA]</scope>
    <source>
        <strain evidence="7">ATCC 42149 / RIB 40</strain>
    </source>
</reference>
<dbReference type="SUPFAM" id="SSF51905">
    <property type="entry name" value="FAD/NAD(P)-binding domain"/>
    <property type="match status" value="1"/>
</dbReference>
<accession>Q2UNA0</accession>
<dbReference type="SUPFAM" id="SSF54373">
    <property type="entry name" value="FAD-linked reductases, C-terminal domain"/>
    <property type="match status" value="1"/>
</dbReference>
<organism evidence="6 7">
    <name type="scientific">Aspergillus oryzae (strain ATCC 42149 / RIB 40)</name>
    <name type="common">Yellow koji mold</name>
    <dbReference type="NCBI Taxonomy" id="510516"/>
    <lineage>
        <taxon>Eukaryota</taxon>
        <taxon>Fungi</taxon>
        <taxon>Dikarya</taxon>
        <taxon>Ascomycota</taxon>
        <taxon>Pezizomycotina</taxon>
        <taxon>Eurotiomycetes</taxon>
        <taxon>Eurotiomycetidae</taxon>
        <taxon>Eurotiales</taxon>
        <taxon>Aspergillaceae</taxon>
        <taxon>Aspergillus</taxon>
        <taxon>Aspergillus subgen. Circumdati</taxon>
    </lineage>
</organism>
<protein>
    <submittedName>
        <fullName evidence="6">DNA, SC001</fullName>
    </submittedName>
</protein>
<dbReference type="KEGG" id="aor:AO090001000447"/>
<evidence type="ECO:0000259" key="5">
    <source>
        <dbReference type="PROSITE" id="PS00624"/>
    </source>
</evidence>
<evidence type="ECO:0000313" key="6">
    <source>
        <dbReference type="EMBL" id="BAE56965.1"/>
    </source>
</evidence>
<feature type="binding site" evidence="2">
    <location>
        <position position="241"/>
    </location>
    <ligand>
        <name>FAD</name>
        <dbReference type="ChEBI" id="CHEBI:57692"/>
    </ligand>
</feature>
<comment type="similarity">
    <text evidence="1 3">Belongs to the GMC oxidoreductase family.</text>
</comment>
<keyword evidence="2 3" id="KW-0274">FAD</keyword>
<dbReference type="GO" id="GO:0016614">
    <property type="term" value="F:oxidoreductase activity, acting on CH-OH group of donors"/>
    <property type="evidence" value="ECO:0007669"/>
    <property type="project" value="InterPro"/>
</dbReference>
<dbReference type="EMBL" id="AP007154">
    <property type="protein sequence ID" value="BAE56965.1"/>
    <property type="molecule type" value="Genomic_DNA"/>
</dbReference>
<evidence type="ECO:0000313" key="7">
    <source>
        <dbReference type="Proteomes" id="UP000006564"/>
    </source>
</evidence>
<keyword evidence="3" id="KW-0285">Flavoprotein</keyword>
<dbReference type="PANTHER" id="PTHR11552">
    <property type="entry name" value="GLUCOSE-METHANOL-CHOLINE GMC OXIDOREDUCTASE"/>
    <property type="match status" value="1"/>
</dbReference>
<dbReference type="InterPro" id="IPR036188">
    <property type="entry name" value="FAD/NAD-bd_sf"/>
</dbReference>
<sequence>MTIPDEVDIIICGGGSSGCVPAGRLANLDHNLQVLLIEAGEDNLNNPWVYRPGIYPRNMKLDSKTASFYYSRPSEWLDGRRAIVPCANILGGGSSINFMMYTRASASDYDDFQAKGWTTKELIPLMKKHETYQRACNNRDLHGFDGPIKVSFGNYTYPIMQDFLRAAESQGIPVTDDLQDLKTGHGAEHWLKWINRDTGKLIILVRLYTFNDSRRSDAAHAYVHSTRAKYTNLHLKCNTKVDKIIIEDGRAVGVATVPTKPLDGRNPPRKIFRARKQIIVSSGTLSSPLILQRSGIGEPEKLRKAGIKPLVNLPGVGRNFQDHYLTFSVYRAKPDVESFDDFVRGDPEVQKKVFEEWNLKGTGPLATNGIDAGVKIRPTPEELEEMKRWPTPEFTSGWESYFKNKPDKPVMHYSIISGWFGDHMLMPPGKFFTMFHFLEYPFSRGFTHIRSADPYDAPDFDAGFMNDKRDMAPMVWGYIKSRETARRMSAYAGEVTSMHPHFAFDSAARAFDLDLATTKAYAGPNHITAGIQHGTHQPSTLHPPTYHQYTKLTMENRIMQKGYRAYREMGYVTHKLPCPKPPHLIYSPANKKTTNTVQRHVETTWHSLGTCSMAPREGNSIVKHGGVVDERLNVHGVKGLKVCDLSICPDNVGCNTFSTALLIGEKCAVLTAEDLGYSGAALEMRVPTYHAPGEVVNLARL</sequence>
<dbReference type="InterPro" id="IPR000172">
    <property type="entry name" value="GMC_OxRdtase_N"/>
</dbReference>
<dbReference type="InterPro" id="IPR007867">
    <property type="entry name" value="GMC_OxRtase_C"/>
</dbReference>
<dbReference type="HOGENOM" id="CLU_002865_5_1_1"/>
<name>Q2UNA0_ASPOR</name>
<evidence type="ECO:0000256" key="2">
    <source>
        <dbReference type="PIRSR" id="PIRSR000137-2"/>
    </source>
</evidence>
<gene>
    <name evidence="6" type="ORF">AO090001000447</name>
</gene>
<feature type="binding site" evidence="2">
    <location>
        <begin position="605"/>
        <end position="606"/>
    </location>
    <ligand>
        <name>FAD</name>
        <dbReference type="ChEBI" id="CHEBI:57692"/>
    </ligand>
</feature>
<dbReference type="Proteomes" id="UP000006564">
    <property type="component" value="Chromosome 2"/>
</dbReference>
<dbReference type="RefSeq" id="XP_023089668.1">
    <property type="nucleotide sequence ID" value="XM_023234557.1"/>
</dbReference>
<feature type="domain" description="Glucose-methanol-choline oxidoreductase N-terminal" evidence="5">
    <location>
        <begin position="283"/>
        <end position="297"/>
    </location>
</feature>
<dbReference type="PROSITE" id="PS00624">
    <property type="entry name" value="GMC_OXRED_2"/>
    <property type="match status" value="1"/>
</dbReference>
<dbReference type="EMBL" id="BA000050">
    <property type="protein sequence ID" value="BAE56965.1"/>
    <property type="molecule type" value="Genomic_DNA"/>
</dbReference>
<dbReference type="GO" id="GO:0050660">
    <property type="term" value="F:flavin adenine dinucleotide binding"/>
    <property type="evidence" value="ECO:0007669"/>
    <property type="project" value="InterPro"/>
</dbReference>
<evidence type="ECO:0000256" key="3">
    <source>
        <dbReference type="RuleBase" id="RU003968"/>
    </source>
</evidence>
<dbReference type="GeneID" id="5990938"/>
<dbReference type="Gene3D" id="3.30.560.10">
    <property type="entry name" value="Glucose Oxidase, domain 3"/>
    <property type="match status" value="2"/>
</dbReference>